<dbReference type="PANTHER" id="PTHR12360">
    <property type="entry name" value="NUCLEAR TRANSCRIPTION FACTOR, X-BOX BINDING 1 NFX1"/>
    <property type="match status" value="1"/>
</dbReference>
<dbReference type="EMBL" id="JBGFUD010004995">
    <property type="protein sequence ID" value="MFH4980057.1"/>
    <property type="molecule type" value="Genomic_DNA"/>
</dbReference>
<dbReference type="InterPro" id="IPR034078">
    <property type="entry name" value="NFX1_fam"/>
</dbReference>
<accession>A0ABD6ETP3</accession>
<name>A0ABD6ETP3_9BILA</name>
<keyword evidence="2" id="KW-1185">Reference proteome</keyword>
<comment type="caution">
    <text evidence="1">The sequence shown here is derived from an EMBL/GenBank/DDBJ whole genome shotgun (WGS) entry which is preliminary data.</text>
</comment>
<dbReference type="AlphaFoldDB" id="A0ABD6ETP3"/>
<reference evidence="1 2" key="1">
    <citation type="submission" date="2024-08" db="EMBL/GenBank/DDBJ databases">
        <title>Gnathostoma spinigerum genome.</title>
        <authorList>
            <person name="Gonzalez-Bertolin B."/>
            <person name="Monzon S."/>
            <person name="Zaballos A."/>
            <person name="Jimenez P."/>
            <person name="Dekumyoy P."/>
            <person name="Varona S."/>
            <person name="Cuesta I."/>
            <person name="Sumanam S."/>
            <person name="Adisakwattana P."/>
            <person name="Gasser R.B."/>
            <person name="Hernandez-Gonzalez A."/>
            <person name="Young N.D."/>
            <person name="Perteguer M.J."/>
        </authorList>
    </citation>
    <scope>NUCLEOTIDE SEQUENCE [LARGE SCALE GENOMIC DNA]</scope>
    <source>
        <strain evidence="1">AL3</strain>
        <tissue evidence="1">Liver</tissue>
    </source>
</reference>
<sequence>MNGFGRPPLSLMEGYCNGTQETSLNPDAAPFVPSYRSVENRREFGGNSAANIRGKMRLNHNALSNIRRCFVVRAKKIEPREESLQNLRDRLIEQLENNSYECMICCQIVEANQWIWTCQKCFHMFHIRIRIMDNVRIMICEKIRIFSIPYETKLKTLRSWWYGK</sequence>
<dbReference type="PANTHER" id="PTHR12360:SF12">
    <property type="entry name" value="TRANSCRIPTIONAL REPRESSOR NF-X1"/>
    <property type="match status" value="1"/>
</dbReference>
<gene>
    <name evidence="1" type="ORF">AB6A40_006766</name>
</gene>
<protein>
    <submittedName>
        <fullName evidence="1">Uncharacterized protein</fullName>
    </submittedName>
</protein>
<dbReference type="Proteomes" id="UP001608902">
    <property type="component" value="Unassembled WGS sequence"/>
</dbReference>
<proteinExistence type="predicted"/>
<organism evidence="1 2">
    <name type="scientific">Gnathostoma spinigerum</name>
    <dbReference type="NCBI Taxonomy" id="75299"/>
    <lineage>
        <taxon>Eukaryota</taxon>
        <taxon>Metazoa</taxon>
        <taxon>Ecdysozoa</taxon>
        <taxon>Nematoda</taxon>
        <taxon>Chromadorea</taxon>
        <taxon>Rhabditida</taxon>
        <taxon>Spirurina</taxon>
        <taxon>Gnathostomatomorpha</taxon>
        <taxon>Gnathostomatoidea</taxon>
        <taxon>Gnathostomatidae</taxon>
        <taxon>Gnathostoma</taxon>
    </lineage>
</organism>
<evidence type="ECO:0000313" key="2">
    <source>
        <dbReference type="Proteomes" id="UP001608902"/>
    </source>
</evidence>
<evidence type="ECO:0000313" key="1">
    <source>
        <dbReference type="EMBL" id="MFH4980057.1"/>
    </source>
</evidence>